<evidence type="ECO:0000313" key="4">
    <source>
        <dbReference type="EMBL" id="HJF28695.1"/>
    </source>
</evidence>
<name>A0A9D2UTZ8_ACILW</name>
<dbReference type="GO" id="GO:0015562">
    <property type="term" value="F:efflux transmembrane transporter activity"/>
    <property type="evidence" value="ECO:0007669"/>
    <property type="project" value="TreeGrafter"/>
</dbReference>
<keyword evidence="2" id="KW-0732">Signal</keyword>
<dbReference type="Gene3D" id="2.40.50.100">
    <property type="match status" value="1"/>
</dbReference>
<dbReference type="InterPro" id="IPR006143">
    <property type="entry name" value="RND_pump_MFP"/>
</dbReference>
<evidence type="ECO:0000256" key="1">
    <source>
        <dbReference type="ARBA" id="ARBA00009477"/>
    </source>
</evidence>
<feature type="domain" description="CzcB-like barrel-sandwich hybrid" evidence="3">
    <location>
        <begin position="79"/>
        <end position="218"/>
    </location>
</feature>
<accession>A0A9D2UTZ8</accession>
<evidence type="ECO:0000313" key="5">
    <source>
        <dbReference type="Proteomes" id="UP000787156"/>
    </source>
</evidence>
<reference evidence="4" key="2">
    <citation type="submission" date="2021-09" db="EMBL/GenBank/DDBJ databases">
        <authorList>
            <person name="Gilroy R."/>
        </authorList>
    </citation>
    <scope>NUCLEOTIDE SEQUENCE</scope>
    <source>
        <strain evidence="4">CHK135-1449</strain>
    </source>
</reference>
<organism evidence="4 5">
    <name type="scientific">Acinetobacter lwoffii</name>
    <dbReference type="NCBI Taxonomy" id="28090"/>
    <lineage>
        <taxon>Bacteria</taxon>
        <taxon>Pseudomonadati</taxon>
        <taxon>Pseudomonadota</taxon>
        <taxon>Gammaproteobacteria</taxon>
        <taxon>Moraxellales</taxon>
        <taxon>Moraxellaceae</taxon>
        <taxon>Acinetobacter</taxon>
    </lineage>
</organism>
<dbReference type="InterPro" id="IPR058647">
    <property type="entry name" value="BSH_CzcB-like"/>
</dbReference>
<dbReference type="Gene3D" id="2.40.420.20">
    <property type="match status" value="1"/>
</dbReference>
<dbReference type="Gene3D" id="1.10.287.470">
    <property type="entry name" value="Helix hairpin bin"/>
    <property type="match status" value="1"/>
</dbReference>
<dbReference type="NCBIfam" id="TIGR01730">
    <property type="entry name" value="RND_mfp"/>
    <property type="match status" value="1"/>
</dbReference>
<comment type="caution">
    <text evidence="4">The sequence shown here is derived from an EMBL/GenBank/DDBJ whole genome shotgun (WGS) entry which is preliminary data.</text>
</comment>
<reference evidence="4" key="1">
    <citation type="journal article" date="2021" name="PeerJ">
        <title>Extensive microbial diversity within the chicken gut microbiome revealed by metagenomics and culture.</title>
        <authorList>
            <person name="Gilroy R."/>
            <person name="Ravi A."/>
            <person name="Getino M."/>
            <person name="Pursley I."/>
            <person name="Horton D.L."/>
            <person name="Alikhan N.F."/>
            <person name="Baker D."/>
            <person name="Gharbi K."/>
            <person name="Hall N."/>
            <person name="Watson M."/>
            <person name="Adriaenssens E.M."/>
            <person name="Foster-Nyarko E."/>
            <person name="Jarju S."/>
            <person name="Secka A."/>
            <person name="Antonio M."/>
            <person name="Oren A."/>
            <person name="Chaudhuri R.R."/>
            <person name="La Ragione R."/>
            <person name="Hildebrand F."/>
            <person name="Pallen M.J."/>
        </authorList>
    </citation>
    <scope>NUCLEOTIDE SEQUENCE</scope>
    <source>
        <strain evidence="4">CHK135-1449</strain>
    </source>
</reference>
<gene>
    <name evidence="4" type="ORF">K8V79_10725</name>
</gene>
<dbReference type="SUPFAM" id="SSF111369">
    <property type="entry name" value="HlyD-like secretion proteins"/>
    <property type="match status" value="1"/>
</dbReference>
<proteinExistence type="inferred from homology"/>
<dbReference type="Proteomes" id="UP000787156">
    <property type="component" value="Unassembled WGS sequence"/>
</dbReference>
<dbReference type="EMBL" id="DYWX01000114">
    <property type="protein sequence ID" value="HJF28695.1"/>
    <property type="molecule type" value="Genomic_DNA"/>
</dbReference>
<sequence length="374" mass="40770">MQSAQPHLLDMPSPRSVLMMSALCLNLLLLGCSQNESAPPATTPQTIELIPQDLVAVKAGNLVQKTAFTGTIRAVNQSSIQAQVTATATSVNAQVGQTVTKGQLLVRLNNQDNAARLAQARANLAATQAQANQARTMMQRKKRLLDQGFISQVEYEQSQVDYRAQLENVHAQQANVDIAEKADHDGIITSPMNGVITQRQVEPGQTVAVGQTLFEIVDPNQVEIQARVPSDMQASLRPGHRIEYRLQGNPDQLTAVISRVSPIADQASRQIEFFAAPNESISSLSIGSFVDGSILSSQQLSGQILPLDTIQNIQNQPFVWVIRQNKIKRVNIEILEQRYNDNIAVIRGLKTGDQVSRIAFTEADLNKAVTLGSP</sequence>
<dbReference type="GO" id="GO:1990281">
    <property type="term" value="C:efflux pump complex"/>
    <property type="evidence" value="ECO:0007669"/>
    <property type="project" value="TreeGrafter"/>
</dbReference>
<comment type="similarity">
    <text evidence="1">Belongs to the membrane fusion protein (MFP) (TC 8.A.1) family.</text>
</comment>
<evidence type="ECO:0000256" key="2">
    <source>
        <dbReference type="SAM" id="SignalP"/>
    </source>
</evidence>
<dbReference type="Gene3D" id="2.40.30.170">
    <property type="match status" value="1"/>
</dbReference>
<dbReference type="PANTHER" id="PTHR30469">
    <property type="entry name" value="MULTIDRUG RESISTANCE PROTEIN MDTA"/>
    <property type="match status" value="1"/>
</dbReference>
<protein>
    <submittedName>
        <fullName evidence="4">Efflux RND transporter periplasmic adaptor subunit</fullName>
    </submittedName>
</protein>
<feature type="chain" id="PRO_5039336308" evidence="2">
    <location>
        <begin position="39"/>
        <end position="374"/>
    </location>
</feature>
<dbReference type="AlphaFoldDB" id="A0A9D2UTZ8"/>
<feature type="signal peptide" evidence="2">
    <location>
        <begin position="1"/>
        <end position="38"/>
    </location>
</feature>
<evidence type="ECO:0000259" key="3">
    <source>
        <dbReference type="Pfam" id="PF25973"/>
    </source>
</evidence>
<dbReference type="Pfam" id="PF25973">
    <property type="entry name" value="BSH_CzcB"/>
    <property type="match status" value="1"/>
</dbReference>